<evidence type="ECO:0000313" key="3">
    <source>
        <dbReference type="EMBL" id="KAF6752286.1"/>
    </source>
</evidence>
<keyword evidence="4" id="KW-1185">Reference proteome</keyword>
<sequence length="215" mass="23356">MHVVRRRPGLVVVAIDVDGCSQAWGSRRDLVGAFGKYVYILAERLVLGVGVGLGVCALRTRAPDVVGGRCWCRLRIRENAGWDYADVHSFAISSQCGSRPSASSSSRSLCASSEALYSLRCIVQPWSGSQGGQAASRESAPSSTLCSLRVGRSVRPSVLCDVWRGRRASRCRDRMGRGRREGRDDRGCGQESVGIDVHNTRQQRPEPPPNAQSRG</sequence>
<proteinExistence type="predicted"/>
<dbReference type="EMBL" id="JACGCI010000045">
    <property type="protein sequence ID" value="KAF6752286.1"/>
    <property type="molecule type" value="Genomic_DNA"/>
</dbReference>
<evidence type="ECO:0000256" key="1">
    <source>
        <dbReference type="SAM" id="MobiDB-lite"/>
    </source>
</evidence>
<feature type="region of interest" description="Disordered" evidence="1">
    <location>
        <begin position="171"/>
        <end position="215"/>
    </location>
</feature>
<dbReference type="EMBL" id="JACGCI010000045">
    <property type="protein sequence ID" value="KAF6752283.1"/>
    <property type="molecule type" value="Genomic_DNA"/>
</dbReference>
<comment type="caution">
    <text evidence="3">The sequence shown here is derived from an EMBL/GenBank/DDBJ whole genome shotgun (WGS) entry which is preliminary data.</text>
</comment>
<accession>A0A8H6M4W6</accession>
<name>A0A8H6M4W6_9AGAR</name>
<reference evidence="3 4" key="1">
    <citation type="submission" date="2020-07" db="EMBL/GenBank/DDBJ databases">
        <title>Comparative genomics of pyrophilous fungi reveals a link between fire events and developmental genes.</title>
        <authorList>
            <consortium name="DOE Joint Genome Institute"/>
            <person name="Steindorff A.S."/>
            <person name="Carver A."/>
            <person name="Calhoun S."/>
            <person name="Stillman K."/>
            <person name="Liu H."/>
            <person name="Lipzen A."/>
            <person name="Pangilinan J."/>
            <person name="Labutti K."/>
            <person name="Bruns T.D."/>
            <person name="Grigoriev I.V."/>
        </authorList>
    </citation>
    <scope>NUCLEOTIDE SEQUENCE [LARGE SCALE GENOMIC DNA]</scope>
    <source>
        <strain evidence="3 4">CBS 144469</strain>
    </source>
</reference>
<evidence type="ECO:0000313" key="2">
    <source>
        <dbReference type="EMBL" id="KAF6752283.1"/>
    </source>
</evidence>
<dbReference type="AlphaFoldDB" id="A0A8H6M4W6"/>
<dbReference type="Proteomes" id="UP000521943">
    <property type="component" value="Unassembled WGS sequence"/>
</dbReference>
<gene>
    <name evidence="2" type="ORF">DFP72DRAFT_905608</name>
    <name evidence="3" type="ORF">DFP72DRAFT_905616</name>
</gene>
<evidence type="ECO:0000313" key="4">
    <source>
        <dbReference type="Proteomes" id="UP000521943"/>
    </source>
</evidence>
<protein>
    <submittedName>
        <fullName evidence="3">Uncharacterized protein</fullName>
    </submittedName>
</protein>
<feature type="compositionally biased region" description="Basic and acidic residues" evidence="1">
    <location>
        <begin position="171"/>
        <end position="188"/>
    </location>
</feature>
<organism evidence="3 4">
    <name type="scientific">Ephemerocybe angulata</name>
    <dbReference type="NCBI Taxonomy" id="980116"/>
    <lineage>
        <taxon>Eukaryota</taxon>
        <taxon>Fungi</taxon>
        <taxon>Dikarya</taxon>
        <taxon>Basidiomycota</taxon>
        <taxon>Agaricomycotina</taxon>
        <taxon>Agaricomycetes</taxon>
        <taxon>Agaricomycetidae</taxon>
        <taxon>Agaricales</taxon>
        <taxon>Agaricineae</taxon>
        <taxon>Psathyrellaceae</taxon>
        <taxon>Ephemerocybe</taxon>
    </lineage>
</organism>
<feature type="compositionally biased region" description="Pro residues" evidence="1">
    <location>
        <begin position="205"/>
        <end position="215"/>
    </location>
</feature>